<gene>
    <name evidence="1" type="ORF">FHU40_003997</name>
</gene>
<protein>
    <submittedName>
        <fullName evidence="1">Uncharacterized protein</fullName>
    </submittedName>
</protein>
<dbReference type="EMBL" id="JACHWR010000003">
    <property type="protein sequence ID" value="MBB3044160.1"/>
    <property type="molecule type" value="Genomic_DNA"/>
</dbReference>
<keyword evidence="2" id="KW-1185">Reference proteome</keyword>
<reference evidence="1 2" key="1">
    <citation type="submission" date="2020-08" db="EMBL/GenBank/DDBJ databases">
        <title>Sequencing the genomes of 1000 actinobacteria strains.</title>
        <authorList>
            <person name="Klenk H.-P."/>
        </authorList>
    </citation>
    <scope>NUCLEOTIDE SEQUENCE [LARGE SCALE GENOMIC DNA]</scope>
    <source>
        <strain evidence="1 2">DSM 105498</strain>
    </source>
</reference>
<evidence type="ECO:0000313" key="2">
    <source>
        <dbReference type="Proteomes" id="UP000589626"/>
    </source>
</evidence>
<dbReference type="Proteomes" id="UP000589626">
    <property type="component" value="Unassembled WGS sequence"/>
</dbReference>
<proteinExistence type="predicted"/>
<evidence type="ECO:0000313" key="1">
    <source>
        <dbReference type="EMBL" id="MBB3044160.1"/>
    </source>
</evidence>
<comment type="caution">
    <text evidence="1">The sequence shown here is derived from an EMBL/GenBank/DDBJ whole genome shotgun (WGS) entry which is preliminary data.</text>
</comment>
<dbReference type="AlphaFoldDB" id="A0A7W4VYP3"/>
<accession>A0A7W4VYP3</accession>
<dbReference type="RefSeq" id="WP_183594061.1">
    <property type="nucleotide sequence ID" value="NZ_JACHWR010000003.1"/>
</dbReference>
<organism evidence="1 2">
    <name type="scientific">Nocardioides soli</name>
    <dbReference type="NCBI Taxonomy" id="1036020"/>
    <lineage>
        <taxon>Bacteria</taxon>
        <taxon>Bacillati</taxon>
        <taxon>Actinomycetota</taxon>
        <taxon>Actinomycetes</taxon>
        <taxon>Propionibacteriales</taxon>
        <taxon>Nocardioidaceae</taxon>
        <taxon>Nocardioides</taxon>
    </lineage>
</organism>
<name>A0A7W4VYP3_9ACTN</name>
<sequence length="122" mass="12819">MGALLVPLILLVVILIAVGVGVRAWAARREAVAEDLARPTTSTLDYHVPPGQDPVVVLTALSTEGFSATADPHRTDLVHISCPAGVDRDRARVRATIASAHSTAIDTGASMDPTPVRFADEE</sequence>